<dbReference type="PROSITE" id="PS00211">
    <property type="entry name" value="ABC_TRANSPORTER_1"/>
    <property type="match status" value="1"/>
</dbReference>
<sequence>MNNLILEVNDVAVSFGGVRAVNGATLDVEVGSVTSVIGPNGAGKTTLFNLISGATKPDSGTILFEGLEIHNLLPHKIADRGIIRTFQGAKVIKRLSVLDNLMLGGQDNPGDSLVNFLNPKARKAYEVQCRERAMELLKQIGIERFADEYAGILSGGQRKLLDLARALMANPTLLLLDEPFAGVNPTLVEKLLEVLHALRSKHNLTFLLIEHDLETVMNISDRVIVMAEGRVIADGKPNSIYENQAVIDAYLGTRKASK</sequence>
<dbReference type="Pfam" id="PF12399">
    <property type="entry name" value="BCA_ABC_TP_C"/>
    <property type="match status" value="1"/>
</dbReference>
<dbReference type="InterPro" id="IPR003439">
    <property type="entry name" value="ABC_transporter-like_ATP-bd"/>
</dbReference>
<dbReference type="FunFam" id="3.40.50.300:FF:000421">
    <property type="entry name" value="Branched-chain amino acid ABC transporter ATP-binding protein"/>
    <property type="match status" value="1"/>
</dbReference>
<dbReference type="SMART" id="SM00382">
    <property type="entry name" value="AAA"/>
    <property type="match status" value="1"/>
</dbReference>
<keyword evidence="2" id="KW-0547">Nucleotide-binding</keyword>
<accession>A0A6J6LED9</accession>
<evidence type="ECO:0000256" key="2">
    <source>
        <dbReference type="ARBA" id="ARBA00022741"/>
    </source>
</evidence>
<dbReference type="InterPro" id="IPR051120">
    <property type="entry name" value="ABC_AA/LPS_Transport"/>
</dbReference>
<organism evidence="5">
    <name type="scientific">freshwater metagenome</name>
    <dbReference type="NCBI Taxonomy" id="449393"/>
    <lineage>
        <taxon>unclassified sequences</taxon>
        <taxon>metagenomes</taxon>
        <taxon>ecological metagenomes</taxon>
    </lineage>
</organism>
<name>A0A6J6LED9_9ZZZZ</name>
<dbReference type="GO" id="GO:0016887">
    <property type="term" value="F:ATP hydrolysis activity"/>
    <property type="evidence" value="ECO:0007669"/>
    <property type="project" value="InterPro"/>
</dbReference>
<evidence type="ECO:0000313" key="5">
    <source>
        <dbReference type="EMBL" id="CAB4658909.1"/>
    </source>
</evidence>
<dbReference type="InterPro" id="IPR017871">
    <property type="entry name" value="ABC_transporter-like_CS"/>
</dbReference>
<feature type="domain" description="ABC transporter" evidence="4">
    <location>
        <begin position="6"/>
        <end position="253"/>
    </location>
</feature>
<proteinExistence type="predicted"/>
<dbReference type="PANTHER" id="PTHR45772">
    <property type="entry name" value="CONSERVED COMPONENT OF ABC TRANSPORTER FOR NATURAL AMINO ACIDS-RELATED"/>
    <property type="match status" value="1"/>
</dbReference>
<dbReference type="PROSITE" id="PS50893">
    <property type="entry name" value="ABC_TRANSPORTER_2"/>
    <property type="match status" value="1"/>
</dbReference>
<dbReference type="InterPro" id="IPR003593">
    <property type="entry name" value="AAA+_ATPase"/>
</dbReference>
<gene>
    <name evidence="5" type="ORF">UFOPK2265_00659</name>
</gene>
<keyword evidence="3" id="KW-0067">ATP-binding</keyword>
<keyword evidence="1" id="KW-0813">Transport</keyword>
<reference evidence="5" key="1">
    <citation type="submission" date="2020-05" db="EMBL/GenBank/DDBJ databases">
        <authorList>
            <person name="Chiriac C."/>
            <person name="Salcher M."/>
            <person name="Ghai R."/>
            <person name="Kavagutti S V."/>
        </authorList>
    </citation>
    <scope>NUCLEOTIDE SEQUENCE</scope>
</reference>
<evidence type="ECO:0000256" key="1">
    <source>
        <dbReference type="ARBA" id="ARBA00022448"/>
    </source>
</evidence>
<dbReference type="AlphaFoldDB" id="A0A6J6LED9"/>
<dbReference type="CDD" id="cd03219">
    <property type="entry name" value="ABC_Mj1267_LivG_branched"/>
    <property type="match status" value="1"/>
</dbReference>
<dbReference type="EMBL" id="CAEZWP010000025">
    <property type="protein sequence ID" value="CAB4658909.1"/>
    <property type="molecule type" value="Genomic_DNA"/>
</dbReference>
<dbReference type="SUPFAM" id="SSF52540">
    <property type="entry name" value="P-loop containing nucleoside triphosphate hydrolases"/>
    <property type="match status" value="1"/>
</dbReference>
<dbReference type="Pfam" id="PF00005">
    <property type="entry name" value="ABC_tran"/>
    <property type="match status" value="1"/>
</dbReference>
<protein>
    <submittedName>
        <fullName evidence="5">Unannotated protein</fullName>
    </submittedName>
</protein>
<dbReference type="PANTHER" id="PTHR45772:SF9">
    <property type="entry name" value="CONSERVED COMPONENT OF ABC TRANSPORTER FOR NATURAL AMINO ACIDS"/>
    <property type="match status" value="1"/>
</dbReference>
<dbReference type="GO" id="GO:0005886">
    <property type="term" value="C:plasma membrane"/>
    <property type="evidence" value="ECO:0007669"/>
    <property type="project" value="TreeGrafter"/>
</dbReference>
<dbReference type="GO" id="GO:0005524">
    <property type="term" value="F:ATP binding"/>
    <property type="evidence" value="ECO:0007669"/>
    <property type="project" value="UniProtKB-KW"/>
</dbReference>
<dbReference type="Gene3D" id="3.40.50.300">
    <property type="entry name" value="P-loop containing nucleotide triphosphate hydrolases"/>
    <property type="match status" value="1"/>
</dbReference>
<dbReference type="InterPro" id="IPR027417">
    <property type="entry name" value="P-loop_NTPase"/>
</dbReference>
<evidence type="ECO:0000259" key="4">
    <source>
        <dbReference type="PROSITE" id="PS50893"/>
    </source>
</evidence>
<dbReference type="InterPro" id="IPR032823">
    <property type="entry name" value="BCA_ABC_TP_C"/>
</dbReference>
<evidence type="ECO:0000256" key="3">
    <source>
        <dbReference type="ARBA" id="ARBA00022840"/>
    </source>
</evidence>